<proteinExistence type="predicted"/>
<dbReference type="GeneID" id="92048117"/>
<comment type="caution">
    <text evidence="1">The sequence shown here is derived from an EMBL/GenBank/DDBJ whole genome shotgun (WGS) entry which is preliminary data.</text>
</comment>
<reference evidence="1 2" key="1">
    <citation type="submission" date="2023-01" db="EMBL/GenBank/DDBJ databases">
        <title>Analysis of 21 Apiospora genomes using comparative genomics revels a genus with tremendous synthesis potential of carbohydrate active enzymes and secondary metabolites.</title>
        <authorList>
            <person name="Sorensen T."/>
        </authorList>
    </citation>
    <scope>NUCLEOTIDE SEQUENCE [LARGE SCALE GENOMIC DNA]</scope>
    <source>
        <strain evidence="1 2">CBS 114990</strain>
    </source>
</reference>
<dbReference type="EMBL" id="JAQQWN010000008">
    <property type="protein sequence ID" value="KAK8070539.1"/>
    <property type="molecule type" value="Genomic_DNA"/>
</dbReference>
<name>A0ABR1VH47_9PEZI</name>
<keyword evidence="2" id="KW-1185">Reference proteome</keyword>
<evidence type="ECO:0000313" key="2">
    <source>
        <dbReference type="Proteomes" id="UP001433268"/>
    </source>
</evidence>
<gene>
    <name evidence="1" type="ORF">PG997_010742</name>
</gene>
<accession>A0ABR1VH47</accession>
<organism evidence="1 2">
    <name type="scientific">Apiospora hydei</name>
    <dbReference type="NCBI Taxonomy" id="1337664"/>
    <lineage>
        <taxon>Eukaryota</taxon>
        <taxon>Fungi</taxon>
        <taxon>Dikarya</taxon>
        <taxon>Ascomycota</taxon>
        <taxon>Pezizomycotina</taxon>
        <taxon>Sordariomycetes</taxon>
        <taxon>Xylariomycetidae</taxon>
        <taxon>Amphisphaeriales</taxon>
        <taxon>Apiosporaceae</taxon>
        <taxon>Apiospora</taxon>
    </lineage>
</organism>
<dbReference type="Proteomes" id="UP001433268">
    <property type="component" value="Unassembled WGS sequence"/>
</dbReference>
<dbReference type="RefSeq" id="XP_066664347.1">
    <property type="nucleotide sequence ID" value="XM_066815057.1"/>
</dbReference>
<sequence length="226" mass="25783">MSGTFTAREQQLAIIAWGYFETEPKGSWSSSRTMTWGSRCSSAKHQPWFKIPGTASLLTSIYMYSEIYCAKEGKPVPAYVTLCGHWEPQMFAGPNCEHFLHELSKTHHLLAWKSSEDPEAEKAVPFGWPYSWGSFFARRDFNERWPLTFLGQKKGFLQAVLRESWQRPYHQHAICPSCAHDDAGLVPLWQSELRGCAVHDIWCGRKEFYLLTPATFLLPCLGLSSA</sequence>
<evidence type="ECO:0000313" key="1">
    <source>
        <dbReference type="EMBL" id="KAK8070539.1"/>
    </source>
</evidence>
<protein>
    <submittedName>
        <fullName evidence="1">Uncharacterized protein</fullName>
    </submittedName>
</protein>